<dbReference type="Gene3D" id="3.40.50.1220">
    <property type="entry name" value="TPP-binding domain"/>
    <property type="match status" value="1"/>
</dbReference>
<feature type="domain" description="Deacetylase sirtuin-type" evidence="3">
    <location>
        <begin position="1"/>
        <end position="236"/>
    </location>
</feature>
<keyword evidence="1" id="KW-0808">Transferase</keyword>
<dbReference type="PANTHER" id="PTHR11085:SF4">
    <property type="entry name" value="NAD-DEPENDENT PROTEIN DEACYLASE"/>
    <property type="match status" value="1"/>
</dbReference>
<dbReference type="PROSITE" id="PS50305">
    <property type="entry name" value="SIRTUIN"/>
    <property type="match status" value="1"/>
</dbReference>
<name>A0A1J5T5X0_9ZZZZ</name>
<dbReference type="EMBL" id="MLJW01000036">
    <property type="protein sequence ID" value="OIR07526.1"/>
    <property type="molecule type" value="Genomic_DNA"/>
</dbReference>
<reference evidence="4" key="1">
    <citation type="submission" date="2016-10" db="EMBL/GenBank/DDBJ databases">
        <title>Sequence of Gallionella enrichment culture.</title>
        <authorList>
            <person name="Poehlein A."/>
            <person name="Muehling M."/>
            <person name="Daniel R."/>
        </authorList>
    </citation>
    <scope>NUCLEOTIDE SEQUENCE</scope>
</reference>
<dbReference type="GO" id="GO:0036055">
    <property type="term" value="F:protein-succinyllysine desuccinylase activity"/>
    <property type="evidence" value="ECO:0007669"/>
    <property type="project" value="InterPro"/>
</dbReference>
<dbReference type="SUPFAM" id="SSF52467">
    <property type="entry name" value="DHS-like NAD/FAD-binding domain"/>
    <property type="match status" value="1"/>
</dbReference>
<dbReference type="InterPro" id="IPR050134">
    <property type="entry name" value="NAD-dep_sirtuin_deacylases"/>
</dbReference>
<dbReference type="InterPro" id="IPR029035">
    <property type="entry name" value="DHS-like_NAD/FAD-binding_dom"/>
</dbReference>
<dbReference type="HAMAP" id="MF_01121">
    <property type="entry name" value="Sirtuin_ClassIII"/>
    <property type="match status" value="1"/>
</dbReference>
<dbReference type="InterPro" id="IPR003000">
    <property type="entry name" value="Sirtuin"/>
</dbReference>
<evidence type="ECO:0000256" key="2">
    <source>
        <dbReference type="ARBA" id="ARBA00023027"/>
    </source>
</evidence>
<dbReference type="GO" id="GO:0017136">
    <property type="term" value="F:histone deacetylase activity, NAD-dependent"/>
    <property type="evidence" value="ECO:0007669"/>
    <property type="project" value="TreeGrafter"/>
</dbReference>
<evidence type="ECO:0000259" key="3">
    <source>
        <dbReference type="PROSITE" id="PS50305"/>
    </source>
</evidence>
<dbReference type="CDD" id="cd01412">
    <property type="entry name" value="SIRT5_Af1_CobB"/>
    <property type="match status" value="1"/>
</dbReference>
<dbReference type="InterPro" id="IPR027546">
    <property type="entry name" value="Sirtuin_class_III"/>
</dbReference>
<dbReference type="AlphaFoldDB" id="A0A1J5T5X0"/>
<keyword evidence="2" id="KW-0520">NAD</keyword>
<proteinExistence type="inferred from homology"/>
<keyword evidence="4" id="KW-0378">Hydrolase</keyword>
<dbReference type="InterPro" id="IPR026590">
    <property type="entry name" value="Ssirtuin_cat_dom"/>
</dbReference>
<accession>A0A1J5T5X0</accession>
<comment type="caution">
    <text evidence="4">The sequence shown here is derived from an EMBL/GenBank/DDBJ whole genome shotgun (WGS) entry which is preliminary data.</text>
</comment>
<dbReference type="GO" id="GO:0036054">
    <property type="term" value="F:protein-malonyllysine demalonylase activity"/>
    <property type="evidence" value="ECO:0007669"/>
    <property type="project" value="InterPro"/>
</dbReference>
<gene>
    <name evidence="4" type="primary">cobB_8</name>
    <name evidence="4" type="ORF">GALL_101870</name>
</gene>
<evidence type="ECO:0000256" key="1">
    <source>
        <dbReference type="ARBA" id="ARBA00022679"/>
    </source>
</evidence>
<protein>
    <submittedName>
        <fullName evidence="4">NAD-dependent protein deacylase</fullName>
        <ecNumber evidence="4">3.5.1.-</ecNumber>
    </submittedName>
</protein>
<dbReference type="GO" id="GO:0070403">
    <property type="term" value="F:NAD+ binding"/>
    <property type="evidence" value="ECO:0007669"/>
    <property type="project" value="InterPro"/>
</dbReference>
<evidence type="ECO:0000313" key="4">
    <source>
        <dbReference type="EMBL" id="OIR07526.1"/>
    </source>
</evidence>
<organism evidence="4">
    <name type="scientific">mine drainage metagenome</name>
    <dbReference type="NCBI Taxonomy" id="410659"/>
    <lineage>
        <taxon>unclassified sequences</taxon>
        <taxon>metagenomes</taxon>
        <taxon>ecological metagenomes</taxon>
    </lineage>
</organism>
<dbReference type="Gene3D" id="3.30.1600.10">
    <property type="entry name" value="SIR2/SIRT2 'Small Domain"/>
    <property type="match status" value="1"/>
</dbReference>
<dbReference type="EC" id="3.5.1.-" evidence="4"/>
<dbReference type="Pfam" id="PF02146">
    <property type="entry name" value="SIR2"/>
    <property type="match status" value="1"/>
</dbReference>
<dbReference type="PANTHER" id="PTHR11085">
    <property type="entry name" value="NAD-DEPENDENT PROTEIN DEACYLASE SIRTUIN-5, MITOCHONDRIAL-RELATED"/>
    <property type="match status" value="1"/>
</dbReference>
<dbReference type="InterPro" id="IPR026591">
    <property type="entry name" value="Sirtuin_cat_small_dom_sf"/>
</dbReference>
<sequence length="236" mass="26381">MANKESSFINHKKKLVVLTGAGMSAESGLKTFRDSDGLWEGHNVYEVATPRGFAANPKLVLDFYNMRRKDVANAKPNAAHIGLAELENDFDVQIITQNVDDLHERAGSKNVLHLHGEIFKMRSVKNAFKTYEIRGDINVGDIAEDGSQLRPFIVWFEEPVPMIEETARIVAQADIFVVIGTSLQVYPAAGLVNYAKREIPKFIIDKKIPYTSALHNLTVIERTACDGINILKEKLM</sequence>